<dbReference type="Proteomes" id="UP001148662">
    <property type="component" value="Unassembled WGS sequence"/>
</dbReference>
<organism evidence="1 2">
    <name type="scientific">Phlebia brevispora</name>
    <dbReference type="NCBI Taxonomy" id="194682"/>
    <lineage>
        <taxon>Eukaryota</taxon>
        <taxon>Fungi</taxon>
        <taxon>Dikarya</taxon>
        <taxon>Basidiomycota</taxon>
        <taxon>Agaricomycotina</taxon>
        <taxon>Agaricomycetes</taxon>
        <taxon>Polyporales</taxon>
        <taxon>Meruliaceae</taxon>
        <taxon>Phlebia</taxon>
    </lineage>
</organism>
<evidence type="ECO:0000313" key="2">
    <source>
        <dbReference type="Proteomes" id="UP001148662"/>
    </source>
</evidence>
<evidence type="ECO:0000313" key="1">
    <source>
        <dbReference type="EMBL" id="KAJ3559077.1"/>
    </source>
</evidence>
<comment type="caution">
    <text evidence="1">The sequence shown here is derived from an EMBL/GenBank/DDBJ whole genome shotgun (WGS) entry which is preliminary data.</text>
</comment>
<keyword evidence="2" id="KW-1185">Reference proteome</keyword>
<proteinExistence type="predicted"/>
<name>A0ACC1TES9_9APHY</name>
<protein>
    <submittedName>
        <fullName evidence="1">Uncharacterized protein</fullName>
    </submittedName>
</protein>
<gene>
    <name evidence="1" type="ORF">NM688_g562</name>
</gene>
<reference evidence="1" key="1">
    <citation type="submission" date="2022-07" db="EMBL/GenBank/DDBJ databases">
        <title>Genome Sequence of Phlebia brevispora.</title>
        <authorList>
            <person name="Buettner E."/>
        </authorList>
    </citation>
    <scope>NUCLEOTIDE SEQUENCE</scope>
    <source>
        <strain evidence="1">MPL23</strain>
    </source>
</reference>
<dbReference type="EMBL" id="JANHOG010000047">
    <property type="protein sequence ID" value="KAJ3559077.1"/>
    <property type="molecule type" value="Genomic_DNA"/>
</dbReference>
<sequence>MALPCILFVLSAEMLYMILAQLSTAQLLVFSHVSRQCRAITIREWSYRFRVLVTPFTEDMGLFEVLLDKYHVYVTGSIALAFINWGDFRTTHSDLDLYVPTPWAKALLVHLVSEEEYRLVHTKALRHDSFQYQTLKLMEFKKGDRTIHVIPVTGSLFADSAIPSVWTTALMNVVTPLGFYSAYPKLTFAKKGVINGPYLDLDGMPEASVIRLLNKYVRRGYDIRCSHLDWASETNPQVSCTGDAVCPRFPRRADDQYALRIPFTSLKEAYDRDEADKARHENVDAVAWMLGGADYVNGTNLSCIPSFSVANTAVVFSIIGIVCRTRFFHTDGAPRRHVSLRVVPRDPEDLLTMRRYLRTCANPPLSSVSAHTQSLEAFKDMKVRLSIHGRARIEPFKDVYEGFNRYGLHWEMPMVAPQSIQAGDLVVMECRMVRDDIPGSNHTKWRTRLELMAVTLAVKYGHRAGDRSQDDIAMSSSYSEEV</sequence>
<accession>A0ACC1TES9</accession>